<dbReference type="Proteomes" id="UP000266568">
    <property type="component" value="Unassembled WGS sequence"/>
</dbReference>
<evidence type="ECO:0000256" key="3">
    <source>
        <dbReference type="ARBA" id="ARBA00022603"/>
    </source>
</evidence>
<accession>A0A397NLA5</accession>
<proteinExistence type="inferred from homology"/>
<keyword evidence="8" id="KW-0687">Ribonucleoprotein</keyword>
<name>A0A397NLA5_9SPHN</name>
<evidence type="ECO:0000256" key="2">
    <source>
        <dbReference type="ARBA" id="ARBA00022490"/>
    </source>
</evidence>
<feature type="binding site" evidence="6">
    <location>
        <position position="179"/>
    </location>
    <ligand>
        <name>S-adenosyl-L-methionine</name>
        <dbReference type="ChEBI" id="CHEBI:59789"/>
    </ligand>
</feature>
<evidence type="ECO:0000256" key="4">
    <source>
        <dbReference type="ARBA" id="ARBA00022679"/>
    </source>
</evidence>
<evidence type="ECO:0000313" key="9">
    <source>
        <dbReference type="Proteomes" id="UP000266568"/>
    </source>
</evidence>
<dbReference type="GO" id="GO:0005737">
    <property type="term" value="C:cytoplasm"/>
    <property type="evidence" value="ECO:0007669"/>
    <property type="project" value="UniProtKB-SubCell"/>
</dbReference>
<keyword evidence="9" id="KW-1185">Reference proteome</keyword>
<dbReference type="GO" id="GO:0008276">
    <property type="term" value="F:protein methyltransferase activity"/>
    <property type="evidence" value="ECO:0007669"/>
    <property type="project" value="UniProtKB-UniRule"/>
</dbReference>
<keyword evidence="5 6" id="KW-0949">S-adenosyl-L-methionine</keyword>
<feature type="binding site" evidence="6">
    <location>
        <position position="254"/>
    </location>
    <ligand>
        <name>S-adenosyl-L-methionine</name>
        <dbReference type="ChEBI" id="CHEBI:59789"/>
    </ligand>
</feature>
<dbReference type="AlphaFoldDB" id="A0A397NLA5"/>
<keyword evidence="2 6" id="KW-0963">Cytoplasm</keyword>
<dbReference type="SUPFAM" id="SSF53335">
    <property type="entry name" value="S-adenosyl-L-methionine-dependent methyltransferases"/>
    <property type="match status" value="1"/>
</dbReference>
<feature type="binding site" evidence="6">
    <location>
        <position position="155"/>
    </location>
    <ligand>
        <name>S-adenosyl-L-methionine</name>
        <dbReference type="ChEBI" id="CHEBI:59789"/>
    </ligand>
</feature>
<dbReference type="GO" id="GO:0005840">
    <property type="term" value="C:ribosome"/>
    <property type="evidence" value="ECO:0007669"/>
    <property type="project" value="UniProtKB-KW"/>
</dbReference>
<dbReference type="EMBL" id="QXDC01000006">
    <property type="protein sequence ID" value="RIA35475.1"/>
    <property type="molecule type" value="Genomic_DNA"/>
</dbReference>
<dbReference type="PANTHER" id="PTHR43648">
    <property type="entry name" value="ELECTRON TRANSFER FLAVOPROTEIN BETA SUBUNIT LYSINE METHYLTRANSFERASE"/>
    <property type="match status" value="1"/>
</dbReference>
<comment type="function">
    <text evidence="6">Methylates ribosomal protein L11.</text>
</comment>
<comment type="catalytic activity">
    <reaction evidence="6">
        <text>L-lysyl-[protein] + 3 S-adenosyl-L-methionine = N(6),N(6),N(6)-trimethyl-L-lysyl-[protein] + 3 S-adenosyl-L-homocysteine + 3 H(+)</text>
        <dbReference type="Rhea" id="RHEA:54192"/>
        <dbReference type="Rhea" id="RHEA-COMP:9752"/>
        <dbReference type="Rhea" id="RHEA-COMP:13826"/>
        <dbReference type="ChEBI" id="CHEBI:15378"/>
        <dbReference type="ChEBI" id="CHEBI:29969"/>
        <dbReference type="ChEBI" id="CHEBI:57856"/>
        <dbReference type="ChEBI" id="CHEBI:59789"/>
        <dbReference type="ChEBI" id="CHEBI:61961"/>
    </reaction>
</comment>
<protein>
    <recommendedName>
        <fullName evidence="6">Ribosomal protein L11 methyltransferase</fullName>
        <shortName evidence="6">L11 Mtase</shortName>
        <ecNumber evidence="6">2.1.1.-</ecNumber>
    </recommendedName>
</protein>
<organism evidence="8 9">
    <name type="scientific">Hephaestia caeni</name>
    <dbReference type="NCBI Taxonomy" id="645617"/>
    <lineage>
        <taxon>Bacteria</taxon>
        <taxon>Pseudomonadati</taxon>
        <taxon>Pseudomonadota</taxon>
        <taxon>Alphaproteobacteria</taxon>
        <taxon>Sphingomonadales</taxon>
        <taxon>Sphingomonadaceae</taxon>
        <taxon>Hephaestia</taxon>
    </lineage>
</organism>
<sequence length="320" mass="33995">MSAKRPSAEVGSGSASGGAATESWKLTLPCTKAEAEAIEVDMEALAALEPPPVLMTSEGIPDDPEDWRLDAYFEGKPDKATIAAIRALVPSAAKAKPEKVPDADWVTLSQQGLEPVRAGRFVVHTSAHDVADAPGIRRYRIEASQAFGTGHHETTTGCLIMLDRIRRRGARVDNLIDLGTGTGLLAFAGMHLWPRAYATATDIDGIAIDVTAENAETNGVPLGLGLGKLALTVADGTANALVQRRARYDLIIANILAGPLIDMAADVAAIAAPGGQLVLAGLLKTQANAVARAYRRQGYRLAERLDLGDWAILRLRKRRR</sequence>
<dbReference type="Gene3D" id="3.40.50.150">
    <property type="entry name" value="Vaccinia Virus protein VP39"/>
    <property type="match status" value="1"/>
</dbReference>
<evidence type="ECO:0000313" key="8">
    <source>
        <dbReference type="EMBL" id="RIA35475.1"/>
    </source>
</evidence>
<dbReference type="GO" id="GO:0032259">
    <property type="term" value="P:methylation"/>
    <property type="evidence" value="ECO:0007669"/>
    <property type="project" value="UniProtKB-KW"/>
</dbReference>
<keyword evidence="8" id="KW-0689">Ribosomal protein</keyword>
<evidence type="ECO:0000256" key="7">
    <source>
        <dbReference type="SAM" id="MobiDB-lite"/>
    </source>
</evidence>
<feature type="binding site" evidence="6">
    <location>
        <position position="202"/>
    </location>
    <ligand>
        <name>S-adenosyl-L-methionine</name>
        <dbReference type="ChEBI" id="CHEBI:59789"/>
    </ligand>
</feature>
<dbReference type="PANTHER" id="PTHR43648:SF1">
    <property type="entry name" value="ELECTRON TRANSFER FLAVOPROTEIN BETA SUBUNIT LYSINE METHYLTRANSFERASE"/>
    <property type="match status" value="1"/>
</dbReference>
<keyword evidence="4 6" id="KW-0808">Transferase</keyword>
<feature type="compositionally biased region" description="Low complexity" evidence="7">
    <location>
        <begin position="8"/>
        <end position="20"/>
    </location>
</feature>
<gene>
    <name evidence="6" type="primary">prmA</name>
    <name evidence="8" type="ORF">DFR49_4252</name>
</gene>
<reference evidence="8 9" key="1">
    <citation type="submission" date="2018-08" db="EMBL/GenBank/DDBJ databases">
        <title>Genomic Encyclopedia of Type Strains, Phase IV (KMG-IV): sequencing the most valuable type-strain genomes for metagenomic binning, comparative biology and taxonomic classification.</title>
        <authorList>
            <person name="Goeker M."/>
        </authorList>
    </citation>
    <scope>NUCLEOTIDE SEQUENCE [LARGE SCALE GENOMIC DNA]</scope>
    <source>
        <strain evidence="8 9">DSM 25527</strain>
    </source>
</reference>
<dbReference type="HAMAP" id="MF_00735">
    <property type="entry name" value="Methyltr_PrmA"/>
    <property type="match status" value="1"/>
</dbReference>
<comment type="subcellular location">
    <subcellularLocation>
        <location evidence="6">Cytoplasm</location>
    </subcellularLocation>
</comment>
<evidence type="ECO:0000256" key="1">
    <source>
        <dbReference type="ARBA" id="ARBA00009741"/>
    </source>
</evidence>
<comment type="similarity">
    <text evidence="1 6">Belongs to the methyltransferase superfamily. PrmA family.</text>
</comment>
<dbReference type="EC" id="2.1.1.-" evidence="6"/>
<dbReference type="InterPro" id="IPR050078">
    <property type="entry name" value="Ribosomal_L11_MeTrfase_PrmA"/>
</dbReference>
<keyword evidence="3 6" id="KW-0489">Methyltransferase</keyword>
<evidence type="ECO:0000256" key="6">
    <source>
        <dbReference type="HAMAP-Rule" id="MF_00735"/>
    </source>
</evidence>
<feature type="region of interest" description="Disordered" evidence="7">
    <location>
        <begin position="1"/>
        <end position="23"/>
    </location>
</feature>
<evidence type="ECO:0000256" key="5">
    <source>
        <dbReference type="ARBA" id="ARBA00022691"/>
    </source>
</evidence>
<dbReference type="InterPro" id="IPR029063">
    <property type="entry name" value="SAM-dependent_MTases_sf"/>
</dbReference>
<dbReference type="Pfam" id="PF06325">
    <property type="entry name" value="PrmA"/>
    <property type="match status" value="1"/>
</dbReference>
<dbReference type="RefSeq" id="WP_119037618.1">
    <property type="nucleotide sequence ID" value="NZ_QXDC01000006.1"/>
</dbReference>
<dbReference type="InterPro" id="IPR004498">
    <property type="entry name" value="Ribosomal_PrmA_MeTrfase"/>
</dbReference>
<dbReference type="OrthoDB" id="9785995at2"/>
<comment type="caution">
    <text evidence="8">The sequence shown here is derived from an EMBL/GenBank/DDBJ whole genome shotgun (WGS) entry which is preliminary data.</text>
</comment>